<sequence>MDFVTVTECSLTTNVATLTVATLVGLRAGYTAEVQGVGAPYDGTIVITGVATDTTVDPEVYTVTYALVNINIISADVDGRITPVCTWIVDADVEGFLGISPASQLDADYLTQCTAAGNDWAYRRRRSAGYDDWADVLPSADVFLGTVLYAAGLYRERGSVDSYASFSDMAPVAPIGTNMRVLQLLGLNKPKAS</sequence>
<dbReference type="EMBL" id="LR797222">
    <property type="protein sequence ID" value="CAB4194989.1"/>
    <property type="molecule type" value="Genomic_DNA"/>
</dbReference>
<dbReference type="EMBL" id="LR796823">
    <property type="protein sequence ID" value="CAB4168419.1"/>
    <property type="molecule type" value="Genomic_DNA"/>
</dbReference>
<evidence type="ECO:0000313" key="2">
    <source>
        <dbReference type="EMBL" id="CAB4194989.1"/>
    </source>
</evidence>
<evidence type="ECO:0008006" key="3">
    <source>
        <dbReference type="Google" id="ProtNLM"/>
    </source>
</evidence>
<protein>
    <recommendedName>
        <fullName evidence="3">Gp6 domain containing protein</fullName>
    </recommendedName>
</protein>
<name>A0A6J5RDC3_9CAUD</name>
<evidence type="ECO:0000313" key="1">
    <source>
        <dbReference type="EMBL" id="CAB4168419.1"/>
    </source>
</evidence>
<proteinExistence type="predicted"/>
<reference evidence="2" key="1">
    <citation type="submission" date="2020-05" db="EMBL/GenBank/DDBJ databases">
        <authorList>
            <person name="Chiriac C."/>
            <person name="Salcher M."/>
            <person name="Ghai R."/>
            <person name="Kavagutti S V."/>
        </authorList>
    </citation>
    <scope>NUCLEOTIDE SEQUENCE</scope>
</reference>
<organism evidence="2">
    <name type="scientific">uncultured Caudovirales phage</name>
    <dbReference type="NCBI Taxonomy" id="2100421"/>
    <lineage>
        <taxon>Viruses</taxon>
        <taxon>Duplodnaviria</taxon>
        <taxon>Heunggongvirae</taxon>
        <taxon>Uroviricota</taxon>
        <taxon>Caudoviricetes</taxon>
        <taxon>Peduoviridae</taxon>
        <taxon>Maltschvirus</taxon>
        <taxon>Maltschvirus maltsch</taxon>
    </lineage>
</organism>
<accession>A0A6J5RDC3</accession>
<gene>
    <name evidence="2" type="ORF">UFOVP1266_16</name>
    <name evidence="1" type="ORF">UFOVP876_16</name>
</gene>